<keyword evidence="9" id="KW-1185">Reference proteome</keyword>
<dbReference type="EMBL" id="BAAAUV010000004">
    <property type="protein sequence ID" value="GAA3204130.1"/>
    <property type="molecule type" value="Genomic_DNA"/>
</dbReference>
<dbReference type="PANTHER" id="PTHR36923">
    <property type="entry name" value="FERREDOXIN"/>
    <property type="match status" value="1"/>
</dbReference>
<evidence type="ECO:0000256" key="7">
    <source>
        <dbReference type="ARBA" id="ARBA00023291"/>
    </source>
</evidence>
<dbReference type="Gene3D" id="3.30.70.20">
    <property type="match status" value="1"/>
</dbReference>
<evidence type="ECO:0000256" key="6">
    <source>
        <dbReference type="ARBA" id="ARBA00023014"/>
    </source>
</evidence>
<dbReference type="PANTHER" id="PTHR36923:SF3">
    <property type="entry name" value="FERREDOXIN"/>
    <property type="match status" value="1"/>
</dbReference>
<evidence type="ECO:0000256" key="2">
    <source>
        <dbReference type="ARBA" id="ARBA00022448"/>
    </source>
</evidence>
<evidence type="ECO:0000313" key="9">
    <source>
        <dbReference type="Proteomes" id="UP001501237"/>
    </source>
</evidence>
<keyword evidence="6" id="KW-0411">Iron-sulfur</keyword>
<evidence type="ECO:0000313" key="8">
    <source>
        <dbReference type="EMBL" id="GAA3204130.1"/>
    </source>
</evidence>
<proteinExistence type="predicted"/>
<dbReference type="InterPro" id="IPR051269">
    <property type="entry name" value="Fe-S_cluster_ET"/>
</dbReference>
<dbReference type="Proteomes" id="UP001501237">
    <property type="component" value="Unassembled WGS sequence"/>
</dbReference>
<protein>
    <submittedName>
        <fullName evidence="8">Ferredoxin</fullName>
    </submittedName>
</protein>
<evidence type="ECO:0000256" key="3">
    <source>
        <dbReference type="ARBA" id="ARBA00022723"/>
    </source>
</evidence>
<comment type="cofactor">
    <cofactor evidence="1">
        <name>[3Fe-4S] cluster</name>
        <dbReference type="ChEBI" id="CHEBI:21137"/>
    </cofactor>
</comment>
<evidence type="ECO:0000256" key="5">
    <source>
        <dbReference type="ARBA" id="ARBA00023004"/>
    </source>
</evidence>
<sequence length="75" mass="8205">MTPTLTEQPKMRIEADYNACEGHGLCEDAAPKIFTVDDDGILTHHFEGQDIPAELQESARDSVAICPVIALRLVP</sequence>
<organism evidence="8 9">
    <name type="scientific">Actinocorallia longicatena</name>
    <dbReference type="NCBI Taxonomy" id="111803"/>
    <lineage>
        <taxon>Bacteria</taxon>
        <taxon>Bacillati</taxon>
        <taxon>Actinomycetota</taxon>
        <taxon>Actinomycetes</taxon>
        <taxon>Streptosporangiales</taxon>
        <taxon>Thermomonosporaceae</taxon>
        <taxon>Actinocorallia</taxon>
    </lineage>
</organism>
<comment type="caution">
    <text evidence="8">The sequence shown here is derived from an EMBL/GenBank/DDBJ whole genome shotgun (WGS) entry which is preliminary data.</text>
</comment>
<keyword evidence="5" id="KW-0408">Iron</keyword>
<name>A0ABP6Q4E2_9ACTN</name>
<evidence type="ECO:0000256" key="1">
    <source>
        <dbReference type="ARBA" id="ARBA00001927"/>
    </source>
</evidence>
<evidence type="ECO:0000256" key="4">
    <source>
        <dbReference type="ARBA" id="ARBA00022982"/>
    </source>
</evidence>
<dbReference type="Pfam" id="PF13459">
    <property type="entry name" value="Fer4_15"/>
    <property type="match status" value="1"/>
</dbReference>
<gene>
    <name evidence="8" type="ORF">GCM10010468_18540</name>
</gene>
<keyword evidence="7" id="KW-0003">3Fe-4S</keyword>
<keyword evidence="2" id="KW-0813">Transport</keyword>
<keyword evidence="4" id="KW-0249">Electron transport</keyword>
<accession>A0ABP6Q4E2</accession>
<reference evidence="9" key="1">
    <citation type="journal article" date="2019" name="Int. J. Syst. Evol. Microbiol.">
        <title>The Global Catalogue of Microorganisms (GCM) 10K type strain sequencing project: providing services to taxonomists for standard genome sequencing and annotation.</title>
        <authorList>
            <consortium name="The Broad Institute Genomics Platform"/>
            <consortium name="The Broad Institute Genome Sequencing Center for Infectious Disease"/>
            <person name="Wu L."/>
            <person name="Ma J."/>
        </authorList>
    </citation>
    <scope>NUCLEOTIDE SEQUENCE [LARGE SCALE GENOMIC DNA]</scope>
    <source>
        <strain evidence="9">JCM 9377</strain>
    </source>
</reference>
<keyword evidence="3" id="KW-0479">Metal-binding</keyword>
<dbReference type="SUPFAM" id="SSF54862">
    <property type="entry name" value="4Fe-4S ferredoxins"/>
    <property type="match status" value="1"/>
</dbReference>